<accession>A0A9P6CD53</accession>
<dbReference type="OrthoDB" id="2929525at2759"/>
<feature type="transmembrane region" description="Helical" evidence="1">
    <location>
        <begin position="12"/>
        <end position="35"/>
    </location>
</feature>
<comment type="caution">
    <text evidence="3">The sequence shown here is derived from an EMBL/GenBank/DDBJ whole genome shotgun (WGS) entry which is preliminary data.</text>
</comment>
<evidence type="ECO:0000313" key="3">
    <source>
        <dbReference type="EMBL" id="KAF9461421.1"/>
    </source>
</evidence>
<dbReference type="PANTHER" id="PTHR40465:SF1">
    <property type="entry name" value="DUF6534 DOMAIN-CONTAINING PROTEIN"/>
    <property type="match status" value="1"/>
</dbReference>
<dbReference type="Pfam" id="PF20152">
    <property type="entry name" value="DUF6534"/>
    <property type="match status" value="1"/>
</dbReference>
<proteinExistence type="predicted"/>
<feature type="transmembrane region" description="Helical" evidence="1">
    <location>
        <begin position="47"/>
        <end position="67"/>
    </location>
</feature>
<dbReference type="AlphaFoldDB" id="A0A9P6CD53"/>
<keyword evidence="1" id="KW-0472">Membrane</keyword>
<name>A0A9P6CD53_9AGAR</name>
<gene>
    <name evidence="3" type="ORF">BDZ94DRAFT_1237672</name>
</gene>
<feature type="transmembrane region" description="Helical" evidence="1">
    <location>
        <begin position="202"/>
        <end position="226"/>
    </location>
</feature>
<keyword evidence="1" id="KW-1133">Transmembrane helix</keyword>
<feature type="domain" description="DUF6534" evidence="2">
    <location>
        <begin position="169"/>
        <end position="235"/>
    </location>
</feature>
<dbReference type="EMBL" id="MU150284">
    <property type="protein sequence ID" value="KAF9461421.1"/>
    <property type="molecule type" value="Genomic_DNA"/>
</dbReference>
<dbReference type="PANTHER" id="PTHR40465">
    <property type="entry name" value="CHROMOSOME 1, WHOLE GENOME SHOTGUN SEQUENCE"/>
    <property type="match status" value="1"/>
</dbReference>
<evidence type="ECO:0000259" key="2">
    <source>
        <dbReference type="Pfam" id="PF20152"/>
    </source>
</evidence>
<reference evidence="3" key="1">
    <citation type="submission" date="2020-11" db="EMBL/GenBank/DDBJ databases">
        <authorList>
            <consortium name="DOE Joint Genome Institute"/>
            <person name="Ahrendt S."/>
            <person name="Riley R."/>
            <person name="Andreopoulos W."/>
            <person name="Labutti K."/>
            <person name="Pangilinan J."/>
            <person name="Ruiz-Duenas F.J."/>
            <person name="Barrasa J.M."/>
            <person name="Sanchez-Garcia M."/>
            <person name="Camarero S."/>
            <person name="Miyauchi S."/>
            <person name="Serrano A."/>
            <person name="Linde D."/>
            <person name="Babiker R."/>
            <person name="Drula E."/>
            <person name="Ayuso-Fernandez I."/>
            <person name="Pacheco R."/>
            <person name="Padilla G."/>
            <person name="Ferreira P."/>
            <person name="Barriuso J."/>
            <person name="Kellner H."/>
            <person name="Castanera R."/>
            <person name="Alfaro M."/>
            <person name="Ramirez L."/>
            <person name="Pisabarro A.G."/>
            <person name="Kuo A."/>
            <person name="Tritt A."/>
            <person name="Lipzen A."/>
            <person name="He G."/>
            <person name="Yan M."/>
            <person name="Ng V."/>
            <person name="Cullen D."/>
            <person name="Martin F."/>
            <person name="Rosso M.-N."/>
            <person name="Henrissat B."/>
            <person name="Hibbett D."/>
            <person name="Martinez A.T."/>
            <person name="Grigoriev I.V."/>
        </authorList>
    </citation>
    <scope>NUCLEOTIDE SEQUENCE</scope>
    <source>
        <strain evidence="3">CBS 247.69</strain>
    </source>
</reference>
<evidence type="ECO:0000256" key="1">
    <source>
        <dbReference type="SAM" id="Phobius"/>
    </source>
</evidence>
<keyword evidence="4" id="KW-1185">Reference proteome</keyword>
<feature type="transmembrane region" description="Helical" evidence="1">
    <location>
        <begin position="87"/>
        <end position="107"/>
    </location>
</feature>
<feature type="transmembrane region" description="Helical" evidence="1">
    <location>
        <begin position="114"/>
        <end position="137"/>
    </location>
</feature>
<protein>
    <recommendedName>
        <fullName evidence="2">DUF6534 domain-containing protein</fullName>
    </recommendedName>
</protein>
<sequence>MYDLFAAENVGSMIIGQAIGLVLFGAVVLQGYMYYQTFSSDHFFLKLLAGVVLFLEIAHSFTTTYLIYHYVVVLRGFAPSGPNSYELSISVVPAPMVATIVQGFFAFRIYRLSGTIYICAICWILFLLRLVGSLALAVEAFIDVSRVPNMITIMTEFQWLLCLVFIIGAVADVIITASLCYYLRRLAPRQQFKTTSQVLNSLLVWAIRTGMITSITSIMMLIFIYVKPYAGLFSTPSLISFTKYVSSNLVWNAYGFYQMLNLRRELREKRVTETNAVLQNDVGGLISKAQANPSQHRIGPESLKCLP</sequence>
<feature type="transmembrane region" description="Helical" evidence="1">
    <location>
        <begin position="157"/>
        <end position="182"/>
    </location>
</feature>
<keyword evidence="1" id="KW-0812">Transmembrane</keyword>
<evidence type="ECO:0000313" key="4">
    <source>
        <dbReference type="Proteomes" id="UP000807353"/>
    </source>
</evidence>
<organism evidence="3 4">
    <name type="scientific">Collybia nuda</name>
    <dbReference type="NCBI Taxonomy" id="64659"/>
    <lineage>
        <taxon>Eukaryota</taxon>
        <taxon>Fungi</taxon>
        <taxon>Dikarya</taxon>
        <taxon>Basidiomycota</taxon>
        <taxon>Agaricomycotina</taxon>
        <taxon>Agaricomycetes</taxon>
        <taxon>Agaricomycetidae</taxon>
        <taxon>Agaricales</taxon>
        <taxon>Tricholomatineae</taxon>
        <taxon>Clitocybaceae</taxon>
        <taxon>Collybia</taxon>
    </lineage>
</organism>
<dbReference type="Proteomes" id="UP000807353">
    <property type="component" value="Unassembled WGS sequence"/>
</dbReference>
<dbReference type="InterPro" id="IPR045339">
    <property type="entry name" value="DUF6534"/>
</dbReference>